<dbReference type="Pfam" id="PF21956">
    <property type="entry name" value="DUF6922"/>
    <property type="match status" value="1"/>
</dbReference>
<dbReference type="InterPro" id="IPR010982">
    <property type="entry name" value="Lambda_DNA-bd_dom_sf"/>
</dbReference>
<feature type="domain" description="DUF6922" evidence="1">
    <location>
        <begin position="97"/>
        <end position="148"/>
    </location>
</feature>
<dbReference type="Proteomes" id="UP000199306">
    <property type="component" value="Unassembled WGS sequence"/>
</dbReference>
<dbReference type="AlphaFoldDB" id="A0A1I5SKX1"/>
<evidence type="ECO:0000313" key="2">
    <source>
        <dbReference type="EMBL" id="SFP71291.1"/>
    </source>
</evidence>
<accession>A0A1I5SKX1</accession>
<dbReference type="OrthoDB" id="1364214at2"/>
<organism evidence="2 3">
    <name type="scientific">Pseudarcicella hirudinis</name>
    <dbReference type="NCBI Taxonomy" id="1079859"/>
    <lineage>
        <taxon>Bacteria</taxon>
        <taxon>Pseudomonadati</taxon>
        <taxon>Bacteroidota</taxon>
        <taxon>Cytophagia</taxon>
        <taxon>Cytophagales</taxon>
        <taxon>Flectobacillaceae</taxon>
        <taxon>Pseudarcicella</taxon>
    </lineage>
</organism>
<dbReference type="SUPFAM" id="SSF47413">
    <property type="entry name" value="lambda repressor-like DNA-binding domains"/>
    <property type="match status" value="1"/>
</dbReference>
<dbReference type="Gene3D" id="1.10.260.40">
    <property type="entry name" value="lambda repressor-like DNA-binding domains"/>
    <property type="match status" value="1"/>
</dbReference>
<dbReference type="STRING" id="1079859.SAMN04515674_10573"/>
<dbReference type="RefSeq" id="WP_092016420.1">
    <property type="nucleotide sequence ID" value="NZ_FOXH01000005.1"/>
</dbReference>
<proteinExistence type="predicted"/>
<protein>
    <submittedName>
        <fullName evidence="2">Addiction module antidote protein, HigA family</fullName>
    </submittedName>
</protein>
<dbReference type="GO" id="GO:0003677">
    <property type="term" value="F:DNA binding"/>
    <property type="evidence" value="ECO:0007669"/>
    <property type="project" value="InterPro"/>
</dbReference>
<name>A0A1I5SKX1_9BACT</name>
<keyword evidence="3" id="KW-1185">Reference proteome</keyword>
<evidence type="ECO:0000259" key="1">
    <source>
        <dbReference type="Pfam" id="PF21956"/>
    </source>
</evidence>
<sequence length="167" mass="19533">MIKQFEKYKGIHPGIVLGRELKKRSIKQRPFALSLEEHPQTFNAITKGKRGINTSLALKIERELGLEEGTLVILQAYYDIQKIKEKEIKSTPDLHILSKALFWDTDIQHIDWKRQYRAVIQRVFERGNENDKNEIIRFYGAEKVKQALQESNIRSPYTIYGSDKTTD</sequence>
<gene>
    <name evidence="2" type="ORF">SAMN04515674_10573</name>
</gene>
<evidence type="ECO:0000313" key="3">
    <source>
        <dbReference type="Proteomes" id="UP000199306"/>
    </source>
</evidence>
<reference evidence="2 3" key="1">
    <citation type="submission" date="2016-10" db="EMBL/GenBank/DDBJ databases">
        <authorList>
            <person name="de Groot N.N."/>
        </authorList>
    </citation>
    <scope>NUCLEOTIDE SEQUENCE [LARGE SCALE GENOMIC DNA]</scope>
    <source>
        <strain evidence="3">E92,LMG 26720,CCM 7988</strain>
    </source>
</reference>
<dbReference type="EMBL" id="FOXH01000005">
    <property type="protein sequence ID" value="SFP71291.1"/>
    <property type="molecule type" value="Genomic_DNA"/>
</dbReference>
<dbReference type="InterPro" id="IPR053830">
    <property type="entry name" value="DUF6922"/>
</dbReference>